<sequence length="30" mass="3632">MNHKKLFRLYREEGLSVRKRGGRKRAMGTR</sequence>
<organism evidence="1 2">
    <name type="scientific">Gluconacetobacter liquefaciens</name>
    <name type="common">Acetobacter liquefaciens</name>
    <dbReference type="NCBI Taxonomy" id="89584"/>
    <lineage>
        <taxon>Bacteria</taxon>
        <taxon>Pseudomonadati</taxon>
        <taxon>Pseudomonadota</taxon>
        <taxon>Alphaproteobacteria</taxon>
        <taxon>Acetobacterales</taxon>
        <taxon>Acetobacteraceae</taxon>
        <taxon>Gluconacetobacter</taxon>
    </lineage>
</organism>
<dbReference type="AlphaFoldDB" id="A0A370G157"/>
<comment type="caution">
    <text evidence="1">The sequence shown here is derived from an EMBL/GenBank/DDBJ whole genome shotgun (WGS) entry which is preliminary data.</text>
</comment>
<dbReference type="EMBL" id="QQAW01000010">
    <property type="protein sequence ID" value="RDI36334.1"/>
    <property type="molecule type" value="Genomic_DNA"/>
</dbReference>
<name>A0A370G157_GLULI</name>
<evidence type="ECO:0000313" key="1">
    <source>
        <dbReference type="EMBL" id="RDI36334.1"/>
    </source>
</evidence>
<gene>
    <name evidence="1" type="ORF">C7453_1101</name>
</gene>
<accession>A0A370G157</accession>
<evidence type="ECO:0008006" key="3">
    <source>
        <dbReference type="Google" id="ProtNLM"/>
    </source>
</evidence>
<reference evidence="1 2" key="1">
    <citation type="submission" date="2018-07" db="EMBL/GenBank/DDBJ databases">
        <title>Genomic Encyclopedia of Type Strains, Phase IV (KMG-IV): sequencing the most valuable type-strain genomes for metagenomic binning, comparative biology and taxonomic classification.</title>
        <authorList>
            <person name="Goeker M."/>
        </authorList>
    </citation>
    <scope>NUCLEOTIDE SEQUENCE [LARGE SCALE GENOMIC DNA]</scope>
    <source>
        <strain evidence="1 2">DSM 5603</strain>
    </source>
</reference>
<feature type="non-terminal residue" evidence="1">
    <location>
        <position position="30"/>
    </location>
</feature>
<dbReference type="Proteomes" id="UP000254958">
    <property type="component" value="Unassembled WGS sequence"/>
</dbReference>
<evidence type="ECO:0000313" key="2">
    <source>
        <dbReference type="Proteomes" id="UP000254958"/>
    </source>
</evidence>
<keyword evidence="2" id="KW-1185">Reference proteome</keyword>
<protein>
    <recommendedName>
        <fullName evidence="3">Transposase</fullName>
    </recommendedName>
</protein>
<proteinExistence type="predicted"/>